<dbReference type="RefSeq" id="WP_227567735.1">
    <property type="nucleotide sequence ID" value="NZ_CP101988.1"/>
</dbReference>
<evidence type="ECO:0000259" key="2">
    <source>
        <dbReference type="Pfam" id="PF00496"/>
    </source>
</evidence>
<dbReference type="InterPro" id="IPR000914">
    <property type="entry name" value="SBP_5_dom"/>
</dbReference>
<dbReference type="Pfam" id="PF00496">
    <property type="entry name" value="SBP_bac_5"/>
    <property type="match status" value="1"/>
</dbReference>
<reference evidence="3 4" key="1">
    <citation type="submission" date="2022-07" db="EMBL/GenBank/DDBJ databases">
        <title>Novel species in genus cellulomonas.</title>
        <authorList>
            <person name="Ye L."/>
        </authorList>
    </citation>
    <scope>NUCLEOTIDE SEQUENCE [LARGE SCALE GENOMIC DNA]</scope>
    <source>
        <strain evidence="4">zg-Y338</strain>
    </source>
</reference>
<evidence type="ECO:0000313" key="3">
    <source>
        <dbReference type="EMBL" id="UUI76141.1"/>
    </source>
</evidence>
<dbReference type="PANTHER" id="PTHR30290:SF65">
    <property type="entry name" value="MONOACYL PHOSPHATIDYLINOSITOL TETRAMANNOSIDE-BINDING PROTEIN LPQW-RELATED"/>
    <property type="match status" value="1"/>
</dbReference>
<dbReference type="PROSITE" id="PS51257">
    <property type="entry name" value="PROKAR_LIPOPROTEIN"/>
    <property type="match status" value="1"/>
</dbReference>
<keyword evidence="4" id="KW-1185">Reference proteome</keyword>
<dbReference type="Gene3D" id="3.40.190.10">
    <property type="entry name" value="Periplasmic binding protein-like II"/>
    <property type="match status" value="1"/>
</dbReference>
<feature type="domain" description="Solute-binding protein family 5" evidence="2">
    <location>
        <begin position="90"/>
        <end position="508"/>
    </location>
</feature>
<accession>A0ABY5L042</accession>
<dbReference type="EMBL" id="CP101988">
    <property type="protein sequence ID" value="UUI76141.1"/>
    <property type="molecule type" value="Genomic_DNA"/>
</dbReference>
<dbReference type="Gene3D" id="3.10.105.10">
    <property type="entry name" value="Dipeptide-binding Protein, Domain 3"/>
    <property type="match status" value="1"/>
</dbReference>
<proteinExistence type="predicted"/>
<organism evidence="3 4">
    <name type="scientific">Cellulomonas chengniuliangii</name>
    <dbReference type="NCBI Taxonomy" id="2968084"/>
    <lineage>
        <taxon>Bacteria</taxon>
        <taxon>Bacillati</taxon>
        <taxon>Actinomycetota</taxon>
        <taxon>Actinomycetes</taxon>
        <taxon>Micrococcales</taxon>
        <taxon>Cellulomonadaceae</taxon>
        <taxon>Cellulomonas</taxon>
    </lineage>
</organism>
<feature type="chain" id="PRO_5045071382" evidence="1">
    <location>
        <begin position="19"/>
        <end position="605"/>
    </location>
</feature>
<evidence type="ECO:0000313" key="4">
    <source>
        <dbReference type="Proteomes" id="UP001316189"/>
    </source>
</evidence>
<sequence>MRAVATVSTLAAGSLVLAACSGPAEQDSGISDSSSITVAWEAPLNELNTSSSNGNATQNAVITYMMNGSFWYYNEALELTHDESFGTFKKTSDDPLTVEYTFADDVKWSDGTATDAADLLLEWAATSNVFNNVVAEEDPETGEILNQDAIDAGVYFDGNVPGRALITETPEISEDGKTITFVYSKAFADWESDFEKADIAAHVVGQVALGIEDADEAKAAVVTAIQENDVEALSKISKVWNSGFEFTSLPSNEQLYVSNGAFLLKEYVENQYLTLEANPDYKGTRKAKVDSVTVRYIDDPMAQVTALQNGEVDLIGPQATADVRAAIEALDGVESQNGIEGTYEHVDLVFANGGPFDPNTYGGDATKALKVRQAFLKAIPRQQIVDNLIVPLNPDAEVRNSFIIIPGSADYDAMVEGNGSDAYTAEEDIEGAKALLAEAGVTTPINVRFAFNGDNARRQTQFALITETAAAAGFTLVDASKPAAEWGTLLSSGQDQYDASLFGWQSTSTAVTESDANYRTGGVNNYGKYSNPEVDALFDELQLETDPEKQLAIQIAVEKILWNDAFGTTIFQFPAIQAWKNVTGVESITISPTIFAGFWNWESAA</sequence>
<dbReference type="InterPro" id="IPR030678">
    <property type="entry name" value="Peptide/Ni-bd"/>
</dbReference>
<dbReference type="PIRSF" id="PIRSF002741">
    <property type="entry name" value="MppA"/>
    <property type="match status" value="1"/>
</dbReference>
<dbReference type="InterPro" id="IPR039424">
    <property type="entry name" value="SBP_5"/>
</dbReference>
<dbReference type="PANTHER" id="PTHR30290">
    <property type="entry name" value="PERIPLASMIC BINDING COMPONENT OF ABC TRANSPORTER"/>
    <property type="match status" value="1"/>
</dbReference>
<dbReference type="CDD" id="cd08501">
    <property type="entry name" value="PBP2_Lpqw"/>
    <property type="match status" value="1"/>
</dbReference>
<dbReference type="Proteomes" id="UP001316189">
    <property type="component" value="Chromosome"/>
</dbReference>
<gene>
    <name evidence="3" type="ORF">NP064_04350</name>
</gene>
<dbReference type="SUPFAM" id="SSF53850">
    <property type="entry name" value="Periplasmic binding protein-like II"/>
    <property type="match status" value="1"/>
</dbReference>
<keyword evidence="1" id="KW-0732">Signal</keyword>
<name>A0ABY5L042_9CELL</name>
<protein>
    <submittedName>
        <fullName evidence="3">ABC transporter family substrate-binding protein</fullName>
    </submittedName>
</protein>
<feature type="signal peptide" evidence="1">
    <location>
        <begin position="1"/>
        <end position="18"/>
    </location>
</feature>
<evidence type="ECO:0000256" key="1">
    <source>
        <dbReference type="SAM" id="SignalP"/>
    </source>
</evidence>
<dbReference type="Gene3D" id="3.90.76.10">
    <property type="entry name" value="Dipeptide-binding Protein, Domain 1"/>
    <property type="match status" value="1"/>
</dbReference>